<dbReference type="SUPFAM" id="SSF48350">
    <property type="entry name" value="GTPase activation domain, GAP"/>
    <property type="match status" value="1"/>
</dbReference>
<protein>
    <recommendedName>
        <fullName evidence="8">RhoGAP-domain-containing protein</fullName>
    </recommendedName>
</protein>
<dbReference type="Proteomes" id="UP001152885">
    <property type="component" value="Unassembled WGS sequence"/>
</dbReference>
<comment type="caution">
    <text evidence="6">The sequence shown here is derived from an EMBL/GenBank/DDBJ whole genome shotgun (WGS) entry which is preliminary data.</text>
</comment>
<feature type="compositionally biased region" description="Low complexity" evidence="3">
    <location>
        <begin position="12"/>
        <end position="32"/>
    </location>
</feature>
<keyword evidence="1" id="KW-0343">GTPase activation</keyword>
<evidence type="ECO:0000256" key="3">
    <source>
        <dbReference type="SAM" id="MobiDB-lite"/>
    </source>
</evidence>
<dbReference type="SMART" id="SM00324">
    <property type="entry name" value="RhoGAP"/>
    <property type="match status" value="1"/>
</dbReference>
<dbReference type="OrthoDB" id="437889at2759"/>
<dbReference type="Pfam" id="PF00611">
    <property type="entry name" value="FCH"/>
    <property type="match status" value="1"/>
</dbReference>
<evidence type="ECO:0000256" key="2">
    <source>
        <dbReference type="PROSITE-ProRule" id="PRU01077"/>
    </source>
</evidence>
<dbReference type="GO" id="GO:0005096">
    <property type="term" value="F:GTPase activator activity"/>
    <property type="evidence" value="ECO:0007669"/>
    <property type="project" value="UniProtKB-KW"/>
</dbReference>
<dbReference type="GO" id="GO:0005933">
    <property type="term" value="C:cellular bud"/>
    <property type="evidence" value="ECO:0007669"/>
    <property type="project" value="UniProtKB-ARBA"/>
</dbReference>
<name>A0A9W4TUV2_9ASCO</name>
<evidence type="ECO:0008006" key="8">
    <source>
        <dbReference type="Google" id="ProtNLM"/>
    </source>
</evidence>
<dbReference type="InterPro" id="IPR050729">
    <property type="entry name" value="Rho-GAP"/>
</dbReference>
<feature type="region of interest" description="Disordered" evidence="3">
    <location>
        <begin position="376"/>
        <end position="433"/>
    </location>
</feature>
<dbReference type="PROSITE" id="PS50238">
    <property type="entry name" value="RHOGAP"/>
    <property type="match status" value="1"/>
</dbReference>
<proteinExistence type="predicted"/>
<evidence type="ECO:0000313" key="7">
    <source>
        <dbReference type="Proteomes" id="UP001152885"/>
    </source>
</evidence>
<keyword evidence="2" id="KW-0175">Coiled coil</keyword>
<evidence type="ECO:0000313" key="6">
    <source>
        <dbReference type="EMBL" id="CAI5757835.1"/>
    </source>
</evidence>
<dbReference type="InterPro" id="IPR008936">
    <property type="entry name" value="Rho_GTPase_activation_prot"/>
</dbReference>
<evidence type="ECO:0000259" key="5">
    <source>
        <dbReference type="PROSITE" id="PS51741"/>
    </source>
</evidence>
<dbReference type="Gene3D" id="1.20.1270.60">
    <property type="entry name" value="Arfaptin homology (AH) domain/BAR domain"/>
    <property type="match status" value="1"/>
</dbReference>
<dbReference type="EMBL" id="CANTUO010000002">
    <property type="protein sequence ID" value="CAI5757835.1"/>
    <property type="molecule type" value="Genomic_DNA"/>
</dbReference>
<reference evidence="6" key="1">
    <citation type="submission" date="2022-12" db="EMBL/GenBank/DDBJ databases">
        <authorList>
            <person name="Brejova B."/>
        </authorList>
    </citation>
    <scope>NUCLEOTIDE SEQUENCE</scope>
</reference>
<feature type="domain" description="Rho-GAP" evidence="4">
    <location>
        <begin position="443"/>
        <end position="638"/>
    </location>
</feature>
<dbReference type="InterPro" id="IPR001060">
    <property type="entry name" value="FCH_dom"/>
</dbReference>
<feature type="domain" description="F-BAR" evidence="5">
    <location>
        <begin position="59"/>
        <end position="326"/>
    </location>
</feature>
<dbReference type="Pfam" id="PF00620">
    <property type="entry name" value="RhoGAP"/>
    <property type="match status" value="1"/>
</dbReference>
<dbReference type="PROSITE" id="PS51741">
    <property type="entry name" value="F_BAR"/>
    <property type="match status" value="1"/>
</dbReference>
<gene>
    <name evidence="6" type="ORF">CANVERA_P2347</name>
</gene>
<evidence type="ECO:0000259" key="4">
    <source>
        <dbReference type="PROSITE" id="PS50238"/>
    </source>
</evidence>
<evidence type="ECO:0000256" key="1">
    <source>
        <dbReference type="ARBA" id="ARBA00022468"/>
    </source>
</evidence>
<dbReference type="InterPro" id="IPR027267">
    <property type="entry name" value="AH/BAR_dom_sf"/>
</dbReference>
<dbReference type="InterPro" id="IPR000198">
    <property type="entry name" value="RhoGAP_dom"/>
</dbReference>
<dbReference type="GO" id="GO:0007165">
    <property type="term" value="P:signal transduction"/>
    <property type="evidence" value="ECO:0007669"/>
    <property type="project" value="InterPro"/>
</dbReference>
<dbReference type="PANTHER" id="PTHR23176">
    <property type="entry name" value="RHO/RAC/CDC GTPASE-ACTIVATING PROTEIN"/>
    <property type="match status" value="1"/>
</dbReference>
<dbReference type="Gene3D" id="1.10.555.10">
    <property type="entry name" value="Rho GTPase activation protein"/>
    <property type="match status" value="1"/>
</dbReference>
<accession>A0A9W4TUV2</accession>
<dbReference type="SMART" id="SM00055">
    <property type="entry name" value="FCH"/>
    <property type="match status" value="1"/>
</dbReference>
<keyword evidence="7" id="KW-1185">Reference proteome</keyword>
<dbReference type="GO" id="GO:0005938">
    <property type="term" value="C:cell cortex"/>
    <property type="evidence" value="ECO:0007669"/>
    <property type="project" value="UniProtKB-ARBA"/>
</dbReference>
<feature type="region of interest" description="Disordered" evidence="3">
    <location>
        <begin position="1"/>
        <end position="32"/>
    </location>
</feature>
<dbReference type="AlphaFoldDB" id="A0A9W4TUV2"/>
<sequence length="643" mass="72400">MSTTDTTSKPLNESTNSNSSIPTITTTNSNNNTTVTLTESETTSSVPQANKFKSLLESDQISQILNSDSALELLLTRLKQSLTTSEEFNKFIKKKAQIEDEHYCQLKKFANNQRSQLKSNIRNLKNDSLQFQLDSIISFDENLFNVGNSYVTALNQMYDELNSLISTISKQRKLIKDEHRKKEKECSDSISSAEKAKIRYNHLCEDLERIKTSDPNKKSFSLKNKSLEQQEDELVKKVDIADQEYKSKVNICKKLKDELLILHRPNNTKKLKNLILEMDIALNVQLQKYATYNETLILNSGILISPLSNTKPSMKFMANSINNEKDLYEYIIKHKSNEKNKSLVTIDYNVHPSLIKAKDIGKPFFINKPANNVKAAMNKDPASAKTELPPPPPITTTTAIETTEKSKSPPVSYSSLDPGTSTPSTPQLNGPKSLKVAQPTFGISIEKVIQFAGIENVPLVVRRCIEIIETYGINLVGIYRTSSNVNQVSKLRDSIDENFTNYLNIGKDIDSSNVYDSEIFCIASLLKLYFSSLPEPLVTKDASLSFIDTVKSNDEHFIAKKLHHLVFSLPDGAYFTLRAIIFHLNKVAANESRNRMNQKSLAIIWGPVLFNDNSSSAQDLSYKTKVVEELMSIANDIFETDDE</sequence>
<dbReference type="PANTHER" id="PTHR23176:SF128">
    <property type="entry name" value="RHO GTPASE-ACTIVATING PROTEIN RGD1"/>
    <property type="match status" value="1"/>
</dbReference>
<feature type="compositionally biased region" description="Polar residues" evidence="3">
    <location>
        <begin position="409"/>
        <end position="430"/>
    </location>
</feature>
<dbReference type="InterPro" id="IPR031160">
    <property type="entry name" value="F_BAR_dom"/>
</dbReference>
<organism evidence="6 7">
    <name type="scientific">Candida verbasci</name>
    <dbReference type="NCBI Taxonomy" id="1227364"/>
    <lineage>
        <taxon>Eukaryota</taxon>
        <taxon>Fungi</taxon>
        <taxon>Dikarya</taxon>
        <taxon>Ascomycota</taxon>
        <taxon>Saccharomycotina</taxon>
        <taxon>Pichiomycetes</taxon>
        <taxon>Debaryomycetaceae</taxon>
        <taxon>Candida/Lodderomyces clade</taxon>
        <taxon>Candida</taxon>
    </lineage>
</organism>
<feature type="compositionally biased region" description="Polar residues" evidence="3">
    <location>
        <begin position="1"/>
        <end position="11"/>
    </location>
</feature>
<dbReference type="SUPFAM" id="SSF103657">
    <property type="entry name" value="BAR/IMD domain-like"/>
    <property type="match status" value="1"/>
</dbReference>